<dbReference type="PRINTS" id="PR00111">
    <property type="entry name" value="ABHYDROLASE"/>
</dbReference>
<dbReference type="Proteomes" id="UP000665043">
    <property type="component" value="Chromosome"/>
</dbReference>
<evidence type="ECO:0000313" key="5">
    <source>
        <dbReference type="Proteomes" id="UP000665043"/>
    </source>
</evidence>
<dbReference type="PANTHER" id="PTHR43194">
    <property type="entry name" value="HYDROLASE ALPHA/BETA FOLD FAMILY"/>
    <property type="match status" value="1"/>
</dbReference>
<evidence type="ECO:0000259" key="3">
    <source>
        <dbReference type="Pfam" id="PF00561"/>
    </source>
</evidence>
<dbReference type="Gene3D" id="3.40.50.1820">
    <property type="entry name" value="alpha/beta hydrolase"/>
    <property type="match status" value="1"/>
</dbReference>
<keyword evidence="5" id="KW-1185">Reference proteome</keyword>
<evidence type="ECO:0000256" key="2">
    <source>
        <dbReference type="ARBA" id="ARBA00023163"/>
    </source>
</evidence>
<dbReference type="SUPFAM" id="SSF53474">
    <property type="entry name" value="alpha/beta-Hydrolases"/>
    <property type="match status" value="1"/>
</dbReference>
<feature type="domain" description="AB hydrolase-1" evidence="3">
    <location>
        <begin position="26"/>
        <end position="152"/>
    </location>
</feature>
<dbReference type="GO" id="GO:0016787">
    <property type="term" value="F:hydrolase activity"/>
    <property type="evidence" value="ECO:0007669"/>
    <property type="project" value="UniProtKB-KW"/>
</dbReference>
<dbReference type="Gene3D" id="1.10.10.10">
    <property type="entry name" value="Winged helix-like DNA-binding domain superfamily/Winged helix DNA-binding domain"/>
    <property type="match status" value="1"/>
</dbReference>
<keyword evidence="4" id="KW-0378">Hydrolase</keyword>
<dbReference type="InterPro" id="IPR050228">
    <property type="entry name" value="Carboxylesterase_BioH"/>
</dbReference>
<protein>
    <submittedName>
        <fullName evidence="4">Alpha/beta fold hydrolase</fullName>
    </submittedName>
</protein>
<keyword evidence="2" id="KW-0804">Transcription</keyword>
<name>A0ABX7VX27_9BACI</name>
<dbReference type="RefSeq" id="WP_209366210.1">
    <property type="nucleotide sequence ID" value="NZ_CP046956.1"/>
</dbReference>
<evidence type="ECO:0000256" key="1">
    <source>
        <dbReference type="ARBA" id="ARBA00023015"/>
    </source>
</evidence>
<keyword evidence="1" id="KW-0805">Transcription regulation</keyword>
<dbReference type="Pfam" id="PF00561">
    <property type="entry name" value="Abhydrolase_1"/>
    <property type="match status" value="1"/>
</dbReference>
<gene>
    <name evidence="4" type="ORF">ERJ70_18420</name>
</gene>
<dbReference type="InterPro" id="IPR016032">
    <property type="entry name" value="Sig_transdc_resp-reg_C-effctor"/>
</dbReference>
<sequence length="518" mass="60254">MSCMKRGDLTIHYQWIESQDPFANETLILIHGVGLDMYSWDFVIPYFRKHYHILRYDLRGHGDSDAGREKRNIDLLTEDLTFLMKELSIEAYHLIGQGLGGFIGIKIAGQQPDQLRTVVLFSVPIHYPKQMGDKVVSQRKYMVDGKDNMLAMGKEIVDKACYIPTEAKASTLLNAYKKVSTTVYFELFHTGFGPDGVENLRRIRVPILILSGSEDIIFPPELSSAILNFNPNARCYTVPEAAFMIQMDQPKLVADWIDGFIKKHRNSTSFISLQEYDYQKHLTSELYSEIRGLMQQEMETSGQDNILLVNTIHGFSVYLNGNRLFEGWGKRKAKQLLIYLSIQQSATREELCDLFWPEADLDNARNRLRVALHHLKQLLEKNNFAYESPILITDREHVFLQAKVKSDLQSLIDAIRLANRLKGDEEKVARFKQLLSEQSENMMPGLYEDWFLEMRSWIEKQWADMALFLADWFEDARDYKSAAFYLELYGSYYGEDEELNDRMLYLKEPRNSYKNKLK</sequence>
<organism evidence="4 5">
    <name type="scientific">Sediminibacillus dalangtanensis</name>
    <dbReference type="NCBI Taxonomy" id="2729421"/>
    <lineage>
        <taxon>Bacteria</taxon>
        <taxon>Bacillati</taxon>
        <taxon>Bacillota</taxon>
        <taxon>Bacilli</taxon>
        <taxon>Bacillales</taxon>
        <taxon>Bacillaceae</taxon>
        <taxon>Sediminibacillus</taxon>
    </lineage>
</organism>
<proteinExistence type="predicted"/>
<dbReference type="InterPro" id="IPR036388">
    <property type="entry name" value="WH-like_DNA-bd_sf"/>
</dbReference>
<evidence type="ECO:0000313" key="4">
    <source>
        <dbReference type="EMBL" id="QTN01089.1"/>
    </source>
</evidence>
<accession>A0ABX7VX27</accession>
<reference evidence="4 5" key="1">
    <citation type="submission" date="2019-12" db="EMBL/GenBank/DDBJ databases">
        <title>The whole genome sequencing of a strain isolated from a Mars analog, Dalangtan Playa.</title>
        <authorList>
            <person name="Huang T."/>
        </authorList>
    </citation>
    <scope>NUCLEOTIDE SEQUENCE [LARGE SCALE GENOMIC DNA]</scope>
    <source>
        <strain evidence="4 5">DP4-553-S</strain>
    </source>
</reference>
<dbReference type="PANTHER" id="PTHR43194:SF2">
    <property type="entry name" value="PEROXISOMAL MEMBRANE PROTEIN LPX1"/>
    <property type="match status" value="1"/>
</dbReference>
<dbReference type="InterPro" id="IPR000073">
    <property type="entry name" value="AB_hydrolase_1"/>
</dbReference>
<dbReference type="EMBL" id="CP046956">
    <property type="protein sequence ID" value="QTN01089.1"/>
    <property type="molecule type" value="Genomic_DNA"/>
</dbReference>
<dbReference type="InterPro" id="IPR029058">
    <property type="entry name" value="AB_hydrolase_fold"/>
</dbReference>
<dbReference type="SUPFAM" id="SSF46894">
    <property type="entry name" value="C-terminal effector domain of the bipartite response regulators"/>
    <property type="match status" value="1"/>
</dbReference>